<reference evidence="1 2" key="1">
    <citation type="submission" date="2019-12" db="EMBL/GenBank/DDBJ databases">
        <authorList>
            <person name="Huq M.A."/>
        </authorList>
    </citation>
    <scope>NUCLEOTIDE SEQUENCE [LARGE SCALE GENOMIC DNA]</scope>
    <source>
        <strain evidence="1 2">MAH-20</strain>
    </source>
</reference>
<dbReference type="RefSeq" id="WP_157028127.1">
    <property type="nucleotide sequence ID" value="NZ_WQMS01000016.1"/>
</dbReference>
<evidence type="ECO:0000313" key="1">
    <source>
        <dbReference type="EMBL" id="MVO79211.1"/>
    </source>
</evidence>
<gene>
    <name evidence="1" type="ORF">GON01_14860</name>
</gene>
<comment type="caution">
    <text evidence="1">The sequence shown here is derived from an EMBL/GenBank/DDBJ whole genome shotgun (WGS) entry which is preliminary data.</text>
</comment>
<dbReference type="EMBL" id="WQMS01000016">
    <property type="protein sequence ID" value="MVO79211.1"/>
    <property type="molecule type" value="Genomic_DNA"/>
</dbReference>
<sequence>MTAPQLSVRSARARDLAHELSRRERRPIHAIVEDALSEYALKHPKPESAAAFLRRLRRLTPADDQAVAELEAAIEEHRQPHQGIDL</sequence>
<protein>
    <submittedName>
        <fullName evidence="1">Plasmid stabilization protein</fullName>
    </submittedName>
</protein>
<evidence type="ECO:0000313" key="2">
    <source>
        <dbReference type="Proteomes" id="UP000441389"/>
    </source>
</evidence>
<proteinExistence type="predicted"/>
<dbReference type="AlphaFoldDB" id="A0A6I4J8R9"/>
<accession>A0A6I4J8R9</accession>
<dbReference type="Proteomes" id="UP000441389">
    <property type="component" value="Unassembled WGS sequence"/>
</dbReference>
<name>A0A6I4J8R9_9SPHN</name>
<organism evidence="1 2">
    <name type="scientific">Sphingomonas horti</name>
    <dbReference type="NCBI Taxonomy" id="2682842"/>
    <lineage>
        <taxon>Bacteria</taxon>
        <taxon>Pseudomonadati</taxon>
        <taxon>Pseudomonadota</taxon>
        <taxon>Alphaproteobacteria</taxon>
        <taxon>Sphingomonadales</taxon>
        <taxon>Sphingomonadaceae</taxon>
        <taxon>Sphingomonas</taxon>
    </lineage>
</organism>
<keyword evidence="2" id="KW-1185">Reference proteome</keyword>